<feature type="compositionally biased region" description="Polar residues" evidence="7">
    <location>
        <begin position="627"/>
        <end position="643"/>
    </location>
</feature>
<evidence type="ECO:0000313" key="9">
    <source>
        <dbReference type="EMBL" id="OVF09550.1"/>
    </source>
</evidence>
<feature type="compositionally biased region" description="Basic and acidic residues" evidence="7">
    <location>
        <begin position="464"/>
        <end position="477"/>
    </location>
</feature>
<feature type="compositionally biased region" description="Basic and acidic residues" evidence="7">
    <location>
        <begin position="489"/>
        <end position="503"/>
    </location>
</feature>
<name>A0AA91Q1L0_CLALS</name>
<feature type="compositionally biased region" description="Basic and acidic residues" evidence="7">
    <location>
        <begin position="644"/>
        <end position="653"/>
    </location>
</feature>
<feature type="compositionally biased region" description="Polar residues" evidence="7">
    <location>
        <begin position="611"/>
        <end position="620"/>
    </location>
</feature>
<dbReference type="GO" id="GO:0005819">
    <property type="term" value="C:spindle"/>
    <property type="evidence" value="ECO:0007669"/>
    <property type="project" value="UniProtKB-SubCell"/>
</dbReference>
<reference evidence="9 10" key="1">
    <citation type="submission" date="2017-04" db="EMBL/GenBank/DDBJ databases">
        <title>Draft genome of the yeast Clavispora lusitaniae type strain CBS 6936.</title>
        <authorList>
            <person name="Durrens P."/>
            <person name="Klopp C."/>
            <person name="Biteau N."/>
            <person name="Fitton-Ouhabi V."/>
            <person name="Dementhon K."/>
            <person name="Accoceberry I."/>
            <person name="Sherman D.J."/>
            <person name="Noel T."/>
        </authorList>
    </citation>
    <scope>NUCLEOTIDE SEQUENCE [LARGE SCALE GENOMIC DNA]</scope>
    <source>
        <strain evidence="9 10">CBS 6936</strain>
    </source>
</reference>
<dbReference type="KEGG" id="clus:A9F13_04g00198"/>
<proteinExistence type="inferred from homology"/>
<feature type="domain" description="Inner centromere protein ARK-binding" evidence="8">
    <location>
        <begin position="863"/>
        <end position="914"/>
    </location>
</feature>
<dbReference type="Pfam" id="PF03941">
    <property type="entry name" value="INCENP_ARK-bind"/>
    <property type="match status" value="1"/>
</dbReference>
<dbReference type="Proteomes" id="UP000195602">
    <property type="component" value="Unassembled WGS sequence"/>
</dbReference>
<evidence type="ECO:0000256" key="3">
    <source>
        <dbReference type="ARBA" id="ARBA00010042"/>
    </source>
</evidence>
<feature type="compositionally biased region" description="Polar residues" evidence="7">
    <location>
        <begin position="558"/>
        <end position="571"/>
    </location>
</feature>
<feature type="region of interest" description="Disordered" evidence="7">
    <location>
        <begin position="440"/>
        <end position="872"/>
    </location>
</feature>
<evidence type="ECO:0000259" key="8">
    <source>
        <dbReference type="Pfam" id="PF03941"/>
    </source>
</evidence>
<comment type="similarity">
    <text evidence="3">Belongs to the INCENP family.</text>
</comment>
<keyword evidence="4" id="KW-0963">Cytoplasm</keyword>
<feature type="compositionally biased region" description="Polar residues" evidence="7">
    <location>
        <begin position="671"/>
        <end position="690"/>
    </location>
</feature>
<gene>
    <name evidence="9" type="ORF">A9F13_04g00198</name>
</gene>
<evidence type="ECO:0000256" key="7">
    <source>
        <dbReference type="SAM" id="MobiDB-lite"/>
    </source>
</evidence>
<sequence>MSSSLWAFEAARKNSESAPLPGTSRHITSEMYANLEIARDGISALNTQILTYASALNEVIEDINSGSISSAIEQLHALDCDPIVPADTTTMGSYSSFSRTDHSITGTTQIQEQLIEKIPVPTLSLERSEVKGSSISPFNPVVSSHADTNNQMDLSPSVASAKAHIHTVVKEKTGQTSTDRGNHHILAERKLDATDTELNHSFAESTQTRSAKQKYVEPKPNNVVTESPNANHISNDDLHRYSNIRYNHTSSIGLSPARLPRNPAPSTSPNVDLSFIPIANTINPHKFDKVISDTNEHSSPGQSDLSFQAISTAIRKSFAGKLSMGNFTTNQPLYDSTRNGSENDAEDKIEKVQQTDMKTKPSLRHTLAAQTVRSKPVRKSSRRSSVFVSLPEREPINYQGHNNKKPEVLEASAISKDSATSGNANKVSHMKGKVSLVKHTFPNNQNLPTNNGVTKDTSSTSTLKPEENATLKPEHQTILEPDQPTSIEPEEHMTLKSEQEQRIRLTTGPKQSGQKVNAFEKTGKLSMSTVPKVAPPISKPLRSRSPPIQRPKGHLSNKPASRTTTSGSPRQETSHYSRRTPSPLRTRLRRSIQQPDFRSTSTIEDVKKASDTSSVNTRNQNAEDRASPTSQEKVNQLTTSASDRTSKSRETIMRNRFLTTKLNPENPPQFNPTKPQKKQISPSKGAINSKSDQENRNGKANVYGAKFENVRQKQKITISLSHKLEPPTLTGSKSPRIPRKPGTSPAKGRSVSPIKGRSVSPIKGRSASPKKSPSRAKTEGDSNKNGMVRKSIKRPPEPNELHIVPRKRAGGNAVPLPDAARGIFTRDRSKGPAKSSKEKVTPVKSTRSKSTELDKYSPETLPDIPSEDDVSRSQKYIKSWAETPEILRTMKEKQAMDPVDVFGEVPALRIDDVFDTVASRQRGQASPTKWSP</sequence>
<keyword evidence="6" id="KW-0539">Nucleus</keyword>
<feature type="compositionally biased region" description="Basic and acidic residues" evidence="7">
    <location>
        <begin position="824"/>
        <end position="841"/>
    </location>
</feature>
<evidence type="ECO:0000256" key="2">
    <source>
        <dbReference type="ARBA" id="ARBA00004186"/>
    </source>
</evidence>
<dbReference type="InterPro" id="IPR005635">
    <property type="entry name" value="Inner_centromere_prot_ARK-bd"/>
</dbReference>
<accession>A0AA91Q1L0</accession>
<dbReference type="EMBL" id="LYUB02000004">
    <property type="protein sequence ID" value="OVF09550.1"/>
    <property type="molecule type" value="Genomic_DNA"/>
</dbReference>
<feature type="compositionally biased region" description="Polar residues" evidence="7">
    <location>
        <begin position="591"/>
        <end position="603"/>
    </location>
</feature>
<dbReference type="AlphaFoldDB" id="A0AA91Q1L0"/>
<evidence type="ECO:0000313" key="10">
    <source>
        <dbReference type="Proteomes" id="UP000195602"/>
    </source>
</evidence>
<comment type="subcellular location">
    <subcellularLocation>
        <location evidence="2">Cytoplasm</location>
        <location evidence="2">Cytoskeleton</location>
        <location evidence="2">Spindle</location>
    </subcellularLocation>
    <subcellularLocation>
        <location evidence="1">Nucleus</location>
    </subcellularLocation>
</comment>
<protein>
    <recommendedName>
        <fullName evidence="8">Inner centromere protein ARK-binding domain-containing protein</fullName>
    </recommendedName>
</protein>
<evidence type="ECO:0000256" key="6">
    <source>
        <dbReference type="ARBA" id="ARBA00023242"/>
    </source>
</evidence>
<dbReference type="GO" id="GO:0005634">
    <property type="term" value="C:nucleus"/>
    <property type="evidence" value="ECO:0007669"/>
    <property type="project" value="UniProtKB-SubCell"/>
</dbReference>
<comment type="caution">
    <text evidence="9">The sequence shown here is derived from an EMBL/GenBank/DDBJ whole genome shotgun (WGS) entry which is preliminary data.</text>
</comment>
<evidence type="ECO:0000256" key="1">
    <source>
        <dbReference type="ARBA" id="ARBA00004123"/>
    </source>
</evidence>
<evidence type="ECO:0000256" key="4">
    <source>
        <dbReference type="ARBA" id="ARBA00022490"/>
    </source>
</evidence>
<organism evidence="9 10">
    <name type="scientific">Clavispora lusitaniae</name>
    <name type="common">Candida lusitaniae</name>
    <dbReference type="NCBI Taxonomy" id="36911"/>
    <lineage>
        <taxon>Eukaryota</taxon>
        <taxon>Fungi</taxon>
        <taxon>Dikarya</taxon>
        <taxon>Ascomycota</taxon>
        <taxon>Saccharomycotina</taxon>
        <taxon>Pichiomycetes</taxon>
        <taxon>Metschnikowiaceae</taxon>
        <taxon>Clavispora</taxon>
    </lineage>
</organism>
<keyword evidence="5" id="KW-0206">Cytoskeleton</keyword>
<feature type="compositionally biased region" description="Polar residues" evidence="7">
    <location>
        <begin position="441"/>
        <end position="463"/>
    </location>
</feature>
<evidence type="ECO:0000256" key="5">
    <source>
        <dbReference type="ARBA" id="ARBA00023212"/>
    </source>
</evidence>